<dbReference type="GO" id="GO:0003677">
    <property type="term" value="F:DNA binding"/>
    <property type="evidence" value="ECO:0007669"/>
    <property type="project" value="InterPro"/>
</dbReference>
<evidence type="ECO:0000259" key="4">
    <source>
        <dbReference type="Pfam" id="PF26026"/>
    </source>
</evidence>
<reference evidence="5" key="1">
    <citation type="submission" date="2023-04" db="EMBL/GenBank/DDBJ databases">
        <authorList>
            <person name="Vijverberg K."/>
            <person name="Xiong W."/>
            <person name="Schranz E."/>
        </authorList>
    </citation>
    <scope>NUCLEOTIDE SEQUENCE</scope>
</reference>
<evidence type="ECO:0000256" key="1">
    <source>
        <dbReference type="ARBA" id="ARBA00022801"/>
    </source>
</evidence>
<dbReference type="EMBL" id="OX465084">
    <property type="protein sequence ID" value="CAI9298639.1"/>
    <property type="molecule type" value="Genomic_DNA"/>
</dbReference>
<protein>
    <submittedName>
        <fullName evidence="5">Uncharacterized protein</fullName>
    </submittedName>
</protein>
<name>A0AA35ZUP0_LACSI</name>
<keyword evidence="1" id="KW-0378">Hydrolase</keyword>
<keyword evidence="2" id="KW-0067">ATP-binding</keyword>
<dbReference type="GO" id="GO:0006303">
    <property type="term" value="P:double-strand break repair via nonhomologous end joining"/>
    <property type="evidence" value="ECO:0007669"/>
    <property type="project" value="TreeGrafter"/>
</dbReference>
<dbReference type="Pfam" id="PF26026">
    <property type="entry name" value="RNA_hel_CTD"/>
    <property type="match status" value="1"/>
</dbReference>
<dbReference type="GO" id="GO:0003887">
    <property type="term" value="F:DNA-directed DNA polymerase activity"/>
    <property type="evidence" value="ECO:0007669"/>
    <property type="project" value="InterPro"/>
</dbReference>
<dbReference type="InterPro" id="IPR059023">
    <property type="entry name" value="RNA_hel_CTD"/>
</dbReference>
<dbReference type="InterPro" id="IPR018944">
    <property type="entry name" value="DNA_pol_lambd_fingers_domain"/>
</dbReference>
<evidence type="ECO:0000259" key="3">
    <source>
        <dbReference type="Pfam" id="PF10391"/>
    </source>
</evidence>
<dbReference type="InterPro" id="IPR022312">
    <property type="entry name" value="DNA_pol_X"/>
</dbReference>
<keyword evidence="2" id="KW-0347">Helicase</keyword>
<dbReference type="PANTHER" id="PTHR11276:SF41">
    <property type="entry name" value="DNA POLYMERASE LAMBDA"/>
    <property type="match status" value="1"/>
</dbReference>
<feature type="domain" description="DNA polymerase lambda fingers" evidence="3">
    <location>
        <begin position="143"/>
        <end position="189"/>
    </location>
</feature>
<evidence type="ECO:0000313" key="6">
    <source>
        <dbReference type="Proteomes" id="UP001177003"/>
    </source>
</evidence>
<gene>
    <name evidence="5" type="ORF">LSALG_LOCUS37391</name>
</gene>
<dbReference type="Proteomes" id="UP001177003">
    <property type="component" value="Chromosome 8"/>
</dbReference>
<organism evidence="5 6">
    <name type="scientific">Lactuca saligna</name>
    <name type="common">Willowleaf lettuce</name>
    <dbReference type="NCBI Taxonomy" id="75948"/>
    <lineage>
        <taxon>Eukaryota</taxon>
        <taxon>Viridiplantae</taxon>
        <taxon>Streptophyta</taxon>
        <taxon>Embryophyta</taxon>
        <taxon>Tracheophyta</taxon>
        <taxon>Spermatophyta</taxon>
        <taxon>Magnoliopsida</taxon>
        <taxon>eudicotyledons</taxon>
        <taxon>Gunneridae</taxon>
        <taxon>Pentapetalae</taxon>
        <taxon>asterids</taxon>
        <taxon>campanulids</taxon>
        <taxon>Asterales</taxon>
        <taxon>Asteraceae</taxon>
        <taxon>Cichorioideae</taxon>
        <taxon>Cichorieae</taxon>
        <taxon>Lactucinae</taxon>
        <taxon>Lactuca</taxon>
    </lineage>
</organism>
<dbReference type="PANTHER" id="PTHR11276">
    <property type="entry name" value="DNA POLYMERASE TYPE-X FAMILY MEMBER"/>
    <property type="match status" value="1"/>
</dbReference>
<dbReference type="Gene3D" id="1.10.150.20">
    <property type="entry name" value="5' to 3' exonuclease, C-terminal subdomain"/>
    <property type="match status" value="1"/>
</dbReference>
<dbReference type="SUPFAM" id="SSF81585">
    <property type="entry name" value="PsbU/PolX domain-like"/>
    <property type="match status" value="1"/>
</dbReference>
<dbReference type="GO" id="GO:0005634">
    <property type="term" value="C:nucleus"/>
    <property type="evidence" value="ECO:0007669"/>
    <property type="project" value="TreeGrafter"/>
</dbReference>
<accession>A0AA35ZUP0</accession>
<dbReference type="Pfam" id="PF10391">
    <property type="entry name" value="DNA_pol_lambd_f"/>
    <property type="match status" value="1"/>
</dbReference>
<feature type="domain" description="RNA helicase C-terminal" evidence="4">
    <location>
        <begin position="269"/>
        <end position="304"/>
    </location>
</feature>
<proteinExistence type="predicted"/>
<keyword evidence="2" id="KW-0547">Nucleotide-binding</keyword>
<sequence>MIAVFSELTSATKEEASFLESHKIDLDSAVSTFFEKAVGLRLHTRIALTFVVSRSARDFSPWDLRITRWKIGSRLLYTLCIDTFIDPPPDSLDRWLLSDESSSITIVSYGLPVKPPPAEECRTPQLHRRPSTFQLLQVRTISLFGEVWGIGPATPLKLYEKGHRSLEDLKSDDTLIQSNILGLKYFDDIKTRIPRDEVQEMECLLQKDREDVLPGNLVNTWALRIPFPWLIFNEKIKVNSVFLLDTTVVSDSVLLLFCGSISKGDIDGHLKMLGGYLEFFMEPSLAKLYHNLRKDLDELFQYKLIFDTSFMVVGFHVQLMKDHHHCKLKKSKHGILISIAVKPQASRANSVAETFSEFKHLLLVYKFNSKFSTFLCISSIRRQPYF</sequence>
<dbReference type="AlphaFoldDB" id="A0AA35ZUP0"/>
<keyword evidence="6" id="KW-1185">Reference proteome</keyword>
<evidence type="ECO:0000313" key="5">
    <source>
        <dbReference type="EMBL" id="CAI9298639.1"/>
    </source>
</evidence>
<evidence type="ECO:0000256" key="2">
    <source>
        <dbReference type="ARBA" id="ARBA00022806"/>
    </source>
</evidence>